<accession>A0ABN2C1L6</accession>
<evidence type="ECO:0000313" key="3">
    <source>
        <dbReference type="EMBL" id="GAA1549147.1"/>
    </source>
</evidence>
<dbReference type="InterPro" id="IPR032465">
    <property type="entry name" value="ACMSD"/>
</dbReference>
<feature type="domain" description="Amidohydrolase-related" evidence="2">
    <location>
        <begin position="148"/>
        <end position="387"/>
    </location>
</feature>
<dbReference type="InterPro" id="IPR032466">
    <property type="entry name" value="Metal_Hydrolase"/>
</dbReference>
<evidence type="ECO:0000313" key="4">
    <source>
        <dbReference type="Proteomes" id="UP001500363"/>
    </source>
</evidence>
<comment type="caution">
    <text evidence="3">The sequence shown here is derived from an EMBL/GenBank/DDBJ whole genome shotgun (WGS) entry which is preliminary data.</text>
</comment>
<evidence type="ECO:0000259" key="2">
    <source>
        <dbReference type="Pfam" id="PF04909"/>
    </source>
</evidence>
<dbReference type="PANTHER" id="PTHR21240">
    <property type="entry name" value="2-AMINO-3-CARBOXYLMUCONATE-6-SEMIALDEHYDE DECARBOXYLASE"/>
    <property type="match status" value="1"/>
</dbReference>
<dbReference type="Pfam" id="PF04909">
    <property type="entry name" value="Amidohydro_2"/>
    <property type="match status" value="1"/>
</dbReference>
<dbReference type="InterPro" id="IPR006680">
    <property type="entry name" value="Amidohydro-rel"/>
</dbReference>
<dbReference type="Gene3D" id="3.20.20.140">
    <property type="entry name" value="Metal-dependent hydrolases"/>
    <property type="match status" value="1"/>
</dbReference>
<evidence type="ECO:0000256" key="1">
    <source>
        <dbReference type="ARBA" id="ARBA00023239"/>
    </source>
</evidence>
<proteinExistence type="predicted"/>
<organism evidence="3 4">
    <name type="scientific">Kribbella lupini</name>
    <dbReference type="NCBI Taxonomy" id="291602"/>
    <lineage>
        <taxon>Bacteria</taxon>
        <taxon>Bacillati</taxon>
        <taxon>Actinomycetota</taxon>
        <taxon>Actinomycetes</taxon>
        <taxon>Propionibacteriales</taxon>
        <taxon>Kribbellaceae</taxon>
        <taxon>Kribbella</taxon>
    </lineage>
</organism>
<keyword evidence="1" id="KW-0456">Lyase</keyword>
<name>A0ABN2C1L6_9ACTN</name>
<reference evidence="3 4" key="1">
    <citation type="journal article" date="2019" name="Int. J. Syst. Evol. Microbiol.">
        <title>The Global Catalogue of Microorganisms (GCM) 10K type strain sequencing project: providing services to taxonomists for standard genome sequencing and annotation.</title>
        <authorList>
            <consortium name="The Broad Institute Genomics Platform"/>
            <consortium name="The Broad Institute Genome Sequencing Center for Infectious Disease"/>
            <person name="Wu L."/>
            <person name="Ma J."/>
        </authorList>
    </citation>
    <scope>NUCLEOTIDE SEQUENCE [LARGE SCALE GENOMIC DNA]</scope>
    <source>
        <strain evidence="3 4">JCM 14303</strain>
    </source>
</reference>
<dbReference type="Proteomes" id="UP001500363">
    <property type="component" value="Unassembled WGS sequence"/>
</dbReference>
<gene>
    <name evidence="3" type="ORF">GCM10009741_61390</name>
</gene>
<protein>
    <submittedName>
        <fullName evidence="3">Amidohydrolase family protein</fullName>
    </submittedName>
</protein>
<dbReference type="PANTHER" id="PTHR21240:SF30">
    <property type="entry name" value="AMIDOHYDROLASE-RELATED DOMAIN-CONTAINING PROTEIN-RELATED"/>
    <property type="match status" value="1"/>
</dbReference>
<dbReference type="PROSITE" id="PS51318">
    <property type="entry name" value="TAT"/>
    <property type="match status" value="1"/>
</dbReference>
<dbReference type="RefSeq" id="WP_344180410.1">
    <property type="nucleotide sequence ID" value="NZ_BAAANC010000003.1"/>
</dbReference>
<sequence>MEPIEQGPPRRLLGRRGFVAGAAAALGAGVGISATAVATRDGGTKDSQVSLTEKDITLRDQDLKFIGTEETFSTPELMRLNSINKDHIAFLTELGLADLGERRIRDMDQGGLNVQILSAHTPSVQNVPGKRGIDFAYRLNRMLVEGPMAKYPGRFQAFATLPLQSPEAAADELERSVREDGFLGVLTNGHITKKYLDHADFEPVLARAQALDVPIYLHPGYPAEEIYDIYFRTTRSGYTKEFQDYIFSGSGLGWHQEVLIQCVRMIAYGVFDRFPKLKVIVGHMGEGLPFYYERIANDMGEPTENSLEKPFEQYFQDNFWFTTSAFFQDDLLHQLLKHISVDRVMFATDYPFIDSIKEGTDWFRAVDLPRADKEKIAFRNAENLFGITV</sequence>
<keyword evidence="4" id="KW-1185">Reference proteome</keyword>
<dbReference type="EMBL" id="BAAANC010000003">
    <property type="protein sequence ID" value="GAA1549147.1"/>
    <property type="molecule type" value="Genomic_DNA"/>
</dbReference>
<dbReference type="SUPFAM" id="SSF51556">
    <property type="entry name" value="Metallo-dependent hydrolases"/>
    <property type="match status" value="1"/>
</dbReference>
<dbReference type="InterPro" id="IPR006311">
    <property type="entry name" value="TAT_signal"/>
</dbReference>